<evidence type="ECO:0000256" key="1">
    <source>
        <dbReference type="SAM" id="MobiDB-lite"/>
    </source>
</evidence>
<organism evidence="2 3">
    <name type="scientific">Candidatus Harrisonbacteria bacterium CG10_big_fil_rev_8_21_14_0_10_42_17</name>
    <dbReference type="NCBI Taxonomy" id="1974584"/>
    <lineage>
        <taxon>Bacteria</taxon>
        <taxon>Candidatus Harrisoniibacteriota</taxon>
    </lineage>
</organism>
<reference evidence="3" key="1">
    <citation type="submission" date="2017-09" db="EMBL/GenBank/DDBJ databases">
        <title>Depth-based differentiation of microbial function through sediment-hosted aquifers and enrichment of novel symbionts in the deep terrestrial subsurface.</title>
        <authorList>
            <person name="Probst A.J."/>
            <person name="Ladd B."/>
            <person name="Jarett J.K."/>
            <person name="Geller-Mcgrath D.E."/>
            <person name="Sieber C.M.K."/>
            <person name="Emerson J.B."/>
            <person name="Anantharaman K."/>
            <person name="Thomas B.C."/>
            <person name="Malmstrom R."/>
            <person name="Stieglmeier M."/>
            <person name="Klingl A."/>
            <person name="Woyke T."/>
            <person name="Ryan C.M."/>
            <person name="Banfield J.F."/>
        </authorList>
    </citation>
    <scope>NUCLEOTIDE SEQUENCE [LARGE SCALE GENOMIC DNA]</scope>
</reference>
<feature type="region of interest" description="Disordered" evidence="1">
    <location>
        <begin position="151"/>
        <end position="241"/>
    </location>
</feature>
<sequence length="261" mass="29132">MSQPTSAERIRSAFLELSEPVRDWLTSDRASALVIAMNKKLDLFGSDISVIPRLITRLVVGDIHPKNFPAMLAGELGIDFPQAQELAKEIDEEILRPIANQLRDEAEVEVRDIYLGEAEVLPDERRSSLIAPELSERTYRDNATIRVQDVVPQASSQPPPLPDESFSLPGAIAPEPSPESPKEESQDKPFMIHEEKPLFTAPENGGPSFSFERDRKTTSSETIPSPTARIHSSKPGTARRVIHYSNLRTLLDKKKQDSMEI</sequence>
<evidence type="ECO:0000313" key="3">
    <source>
        <dbReference type="Proteomes" id="UP000228635"/>
    </source>
</evidence>
<dbReference type="EMBL" id="PFBA01000012">
    <property type="protein sequence ID" value="PIT92714.1"/>
    <property type="molecule type" value="Genomic_DNA"/>
</dbReference>
<protein>
    <submittedName>
        <fullName evidence="2">Uncharacterized protein</fullName>
    </submittedName>
</protein>
<dbReference type="Proteomes" id="UP000228635">
    <property type="component" value="Unassembled WGS sequence"/>
</dbReference>
<name>A0A2M6WJ04_9BACT</name>
<comment type="caution">
    <text evidence="2">The sequence shown here is derived from an EMBL/GenBank/DDBJ whole genome shotgun (WGS) entry which is preliminary data.</text>
</comment>
<feature type="compositionally biased region" description="Basic and acidic residues" evidence="1">
    <location>
        <begin position="180"/>
        <end position="197"/>
    </location>
</feature>
<accession>A0A2M6WJ04</accession>
<evidence type="ECO:0000313" key="2">
    <source>
        <dbReference type="EMBL" id="PIT92714.1"/>
    </source>
</evidence>
<proteinExistence type="predicted"/>
<dbReference type="AlphaFoldDB" id="A0A2M6WJ04"/>
<gene>
    <name evidence="2" type="ORF">COU08_00940</name>
</gene>